<reference evidence="5" key="3">
    <citation type="submission" date="2014-08" db="EMBL/GenBank/DDBJ databases">
        <authorList>
            <person name="Edwards T."/>
        </authorList>
    </citation>
    <scope>NUCLEOTIDE SEQUENCE [LARGE SCALE GENOMIC DNA]</scope>
</reference>
<accession>A0A090ELL0</accession>
<evidence type="ECO:0000259" key="1">
    <source>
        <dbReference type="Pfam" id="PF12225"/>
    </source>
</evidence>
<dbReference type="AlphaFoldDB" id="A0A090ELL0"/>
<dbReference type="InterPro" id="IPR022026">
    <property type="entry name" value="DUF5981"/>
</dbReference>
<reference evidence="3" key="1">
    <citation type="submission" date="2014-08" db="EMBL/GenBank/DDBJ databases">
        <title>DNA barcoding of Bradysia (Diptera: Sciaridae) for detection of the immature stages on agricultural crops.</title>
        <authorList>
            <person name="Shin S."/>
            <person name="Jung S."/>
            <person name="Heller K."/>
            <person name="Menzel F."/>
            <person name="Hong T.-K."/>
            <person name="Lee H."/>
            <person name="Lee S."/>
        </authorList>
    </citation>
    <scope>NUCLEOTIDE SEQUENCE</scope>
</reference>
<gene>
    <name evidence="3" type="ORF">MPL1032_140129</name>
    <name evidence="2" type="ORF">MPLDJ20_120515</name>
</gene>
<organism evidence="2 4">
    <name type="scientific">Mesorhizobium plurifarium</name>
    <dbReference type="NCBI Taxonomy" id="69974"/>
    <lineage>
        <taxon>Bacteria</taxon>
        <taxon>Pseudomonadati</taxon>
        <taxon>Pseudomonadota</taxon>
        <taxon>Alphaproteobacteria</taxon>
        <taxon>Hyphomicrobiales</taxon>
        <taxon>Phyllobacteriaceae</taxon>
        <taxon>Mesorhizobium</taxon>
    </lineage>
</organism>
<proteinExistence type="predicted"/>
<dbReference type="Proteomes" id="UP000046373">
    <property type="component" value="Unassembled WGS sequence"/>
</dbReference>
<dbReference type="EMBL" id="CCNB01000004">
    <property type="protein sequence ID" value="CDX29426.1"/>
    <property type="molecule type" value="Genomic_DNA"/>
</dbReference>
<dbReference type="EMBL" id="CCND01000006">
    <property type="protein sequence ID" value="CDX51871.1"/>
    <property type="molecule type" value="Genomic_DNA"/>
</dbReference>
<dbReference type="Proteomes" id="UP000182888">
    <property type="component" value="Unassembled WGS sequence"/>
</dbReference>
<protein>
    <recommendedName>
        <fullName evidence="1">Methylene-tetrahydrofolate reductase C-terminal-like domain-containing protein</fullName>
    </recommendedName>
</protein>
<evidence type="ECO:0000313" key="4">
    <source>
        <dbReference type="Proteomes" id="UP000046373"/>
    </source>
</evidence>
<evidence type="ECO:0000313" key="2">
    <source>
        <dbReference type="EMBL" id="CDX29426.1"/>
    </source>
</evidence>
<evidence type="ECO:0000313" key="5">
    <source>
        <dbReference type="Proteomes" id="UP000182888"/>
    </source>
</evidence>
<evidence type="ECO:0000313" key="3">
    <source>
        <dbReference type="EMBL" id="CDX51871.1"/>
    </source>
</evidence>
<name>A0A090ELL0_MESPL</name>
<dbReference type="Pfam" id="PF12225">
    <property type="entry name" value="DUF5981"/>
    <property type="match status" value="1"/>
</dbReference>
<sequence>MTASGWSLWSRLAGKKMSEKQPAVTQATLVKKAAPKSDYKPADVSPQRRVQRTFAVRLWSIRHSRLLEWFYSRFADAFLLLHPLWKGIGYGRVEAPVKFVEKRVKGFMFDCRMCGQCVLSSTGMSCPMNCPKQLRNGPCGGVRANGNCEVEPDMPCVWVKAWEGSRNMVHGDKILTVQKPVDQSLRETSAWLRVTAQAAAARETAQTPGASA</sequence>
<feature type="domain" description="Methylene-tetrahydrofolate reductase C-terminal-like" evidence="1">
    <location>
        <begin position="93"/>
        <end position="183"/>
    </location>
</feature>
<reference evidence="2 4" key="2">
    <citation type="submission" date="2014-08" db="EMBL/GenBank/DDBJ databases">
        <authorList>
            <person name="Moulin Lionel"/>
        </authorList>
    </citation>
    <scope>NUCLEOTIDE SEQUENCE [LARGE SCALE GENOMIC DNA]</scope>
</reference>